<keyword evidence="1" id="KW-0472">Membrane</keyword>
<evidence type="ECO:0000313" key="3">
    <source>
        <dbReference type="EMBL" id="CEK92364.1"/>
    </source>
</evidence>
<dbReference type="EMBL" id="HACG01045499">
    <property type="protein sequence ID" value="CEK92364.1"/>
    <property type="molecule type" value="Transcribed_RNA"/>
</dbReference>
<reference evidence="3" key="1">
    <citation type="submission" date="2014-12" db="EMBL/GenBank/DDBJ databases">
        <title>Insight into the proteome of Arion vulgaris.</title>
        <authorList>
            <person name="Aradska J."/>
            <person name="Bulat T."/>
            <person name="Smidak R."/>
            <person name="Sarate P."/>
            <person name="Gangsoo J."/>
            <person name="Sialana F."/>
            <person name="Bilban M."/>
            <person name="Lubec G."/>
        </authorList>
    </citation>
    <scope>NUCLEOTIDE SEQUENCE</scope>
    <source>
        <tissue evidence="3">Skin</tissue>
    </source>
</reference>
<proteinExistence type="predicted"/>
<evidence type="ECO:0000256" key="1">
    <source>
        <dbReference type="SAM" id="Phobius"/>
    </source>
</evidence>
<feature type="domain" description="Transposable element P transposase-like RNase H" evidence="2">
    <location>
        <begin position="29"/>
        <end position="145"/>
    </location>
</feature>
<gene>
    <name evidence="3" type="primary">ORF187841</name>
</gene>
<dbReference type="AlphaFoldDB" id="A0A0B7BGA8"/>
<feature type="non-terminal residue" evidence="3">
    <location>
        <position position="181"/>
    </location>
</feature>
<keyword evidence="1" id="KW-1133">Transmembrane helix</keyword>
<feature type="transmembrane region" description="Helical" evidence="1">
    <location>
        <begin position="6"/>
        <end position="27"/>
    </location>
</feature>
<dbReference type="Pfam" id="PF21787">
    <property type="entry name" value="TNP-like_RNaseH_N"/>
    <property type="match status" value="1"/>
</dbReference>
<feature type="non-terminal residue" evidence="3">
    <location>
        <position position="1"/>
    </location>
</feature>
<evidence type="ECO:0000259" key="2">
    <source>
        <dbReference type="Pfam" id="PF21787"/>
    </source>
</evidence>
<organism evidence="3">
    <name type="scientific">Arion vulgaris</name>
    <dbReference type="NCBI Taxonomy" id="1028688"/>
    <lineage>
        <taxon>Eukaryota</taxon>
        <taxon>Metazoa</taxon>
        <taxon>Spiralia</taxon>
        <taxon>Lophotrochozoa</taxon>
        <taxon>Mollusca</taxon>
        <taxon>Gastropoda</taxon>
        <taxon>Heterobranchia</taxon>
        <taxon>Euthyneura</taxon>
        <taxon>Panpulmonata</taxon>
        <taxon>Eupulmonata</taxon>
        <taxon>Stylommatophora</taxon>
        <taxon>Helicina</taxon>
        <taxon>Arionoidea</taxon>
        <taxon>Arionidae</taxon>
        <taxon>Arion</taxon>
    </lineage>
</organism>
<protein>
    <recommendedName>
        <fullName evidence="2">Transposable element P transposase-like RNase H domain-containing protein</fullName>
    </recommendedName>
</protein>
<sequence>SPIIKGSYFSFPISSVTFFMMFSAYIISKYLQVKSHILSTRERIVAVQMDEIYVKSVLNYTEGQLQLIGTASTANESATTVQAFMISSIFGSYTEVGLIPMKKMTAGDLQTKLLQTIQCVQSSGFTVLAVIADNSAVNRRVYKELCAQNKYSFDNPQQDGTPTFLIHDSIHLLKCIWCNWL</sequence>
<dbReference type="InterPro" id="IPR048365">
    <property type="entry name" value="TNP-like_RNaseH_N"/>
</dbReference>
<name>A0A0B7BGA8_9EUPU</name>
<accession>A0A0B7BGA8</accession>
<keyword evidence="1" id="KW-0812">Transmembrane</keyword>